<proteinExistence type="predicted"/>
<evidence type="ECO:0000256" key="1">
    <source>
        <dbReference type="SAM" id="Phobius"/>
    </source>
</evidence>
<evidence type="ECO:0000313" key="3">
    <source>
        <dbReference type="Proteomes" id="UP000252187"/>
    </source>
</evidence>
<evidence type="ECO:0000313" key="2">
    <source>
        <dbReference type="EMBL" id="RBA33791.1"/>
    </source>
</evidence>
<reference evidence="2 3" key="1">
    <citation type="submission" date="2018-06" db="EMBL/GenBank/DDBJ databases">
        <title>Whole genome sequencing of four bacterial strains from South Shetland trench revealing bio-synthetic gene clusters.</title>
        <authorList>
            <person name="Abdel-Mageed W.M."/>
            <person name="Lehri B."/>
            <person name="Jarmusch S.A."/>
            <person name="Miranda K."/>
            <person name="Goodfellow M."/>
            <person name="Jaspars M."/>
            <person name="Karlyshev A.V."/>
        </authorList>
    </citation>
    <scope>NUCLEOTIDE SEQUENCE [LARGE SCALE GENOMIC DNA]</scope>
    <source>
        <strain evidence="2 3">SST1</strain>
    </source>
</reference>
<name>A0A365P8U7_9ACTN</name>
<gene>
    <name evidence="2" type="ORF">DQ226_11570</name>
</gene>
<keyword evidence="1" id="KW-0812">Transmembrane</keyword>
<dbReference type="AlphaFoldDB" id="A0A365P8U7"/>
<feature type="transmembrane region" description="Helical" evidence="1">
    <location>
        <begin position="55"/>
        <end position="73"/>
    </location>
</feature>
<dbReference type="Proteomes" id="UP000252187">
    <property type="component" value="Unassembled WGS sequence"/>
</dbReference>
<keyword evidence="1" id="KW-1133">Transmembrane helix</keyword>
<protein>
    <submittedName>
        <fullName evidence="2">Uncharacterized protein</fullName>
    </submittedName>
</protein>
<organism evidence="2 3">
    <name type="scientific">Dietzia maris</name>
    <dbReference type="NCBI Taxonomy" id="37915"/>
    <lineage>
        <taxon>Bacteria</taxon>
        <taxon>Bacillati</taxon>
        <taxon>Actinomycetota</taxon>
        <taxon>Actinomycetes</taxon>
        <taxon>Mycobacteriales</taxon>
        <taxon>Dietziaceae</taxon>
        <taxon>Dietzia</taxon>
    </lineage>
</organism>
<feature type="transmembrane region" description="Helical" evidence="1">
    <location>
        <begin position="30"/>
        <end position="48"/>
    </location>
</feature>
<sequence length="110" mass="10930">MLAVASAWFVIPAAIFLVVGAQPDTEDKAWVLGAGTAYLVASLCAASGARPARSLAKPAAALATVLAAAPMLLFPVHEIFGVLVATVLTAPAIGLAFAAALSSPKSANSE</sequence>
<feature type="transmembrane region" description="Helical" evidence="1">
    <location>
        <begin position="79"/>
        <end position="101"/>
    </location>
</feature>
<accession>A0A365P8U7</accession>
<keyword evidence="1" id="KW-0472">Membrane</keyword>
<dbReference type="EMBL" id="QNTT01000030">
    <property type="protein sequence ID" value="RBA33791.1"/>
    <property type="molecule type" value="Genomic_DNA"/>
</dbReference>
<comment type="caution">
    <text evidence="2">The sequence shown here is derived from an EMBL/GenBank/DDBJ whole genome shotgun (WGS) entry which is preliminary data.</text>
</comment>